<dbReference type="VEuPathDB" id="FungiDB:VP01_875g3"/>
<comment type="caution">
    <text evidence="2">The sequence shown here is derived from an EMBL/GenBank/DDBJ whole genome shotgun (WGS) entry which is preliminary data.</text>
</comment>
<accession>A0A0L6U8J7</accession>
<dbReference type="Proteomes" id="UP000037035">
    <property type="component" value="Unassembled WGS sequence"/>
</dbReference>
<dbReference type="OrthoDB" id="2507728at2759"/>
<keyword evidence="3" id="KW-1185">Reference proteome</keyword>
<dbReference type="EMBL" id="LAVV01014337">
    <property type="protein sequence ID" value="KNZ44853.1"/>
    <property type="molecule type" value="Genomic_DNA"/>
</dbReference>
<sequence length="164" mass="18441">MLPHNLTPLPKVRHYQQKKKEGSLNQGRNGFGLGSSHQEEKGTKKKLCQKPPSVARLQTRTATNSILPLIQSDYKNICTYLEDPTNYNQLYSNVNKTAVRGNLLTKAAAFEVFGIHINNYSNKHQGTIPGTSQGSTINHLFSETFQKLFGMLTLKETENSLMYL</sequence>
<evidence type="ECO:0000313" key="2">
    <source>
        <dbReference type="EMBL" id="KNZ44853.1"/>
    </source>
</evidence>
<protein>
    <submittedName>
        <fullName evidence="2">Uncharacterized protein</fullName>
    </submittedName>
</protein>
<proteinExistence type="predicted"/>
<gene>
    <name evidence="2" type="ORF">VP01_875g3</name>
</gene>
<dbReference type="AlphaFoldDB" id="A0A0L6U8J7"/>
<feature type="region of interest" description="Disordered" evidence="1">
    <location>
        <begin position="1"/>
        <end position="50"/>
    </location>
</feature>
<name>A0A0L6U8J7_9BASI</name>
<organism evidence="2 3">
    <name type="scientific">Puccinia sorghi</name>
    <dbReference type="NCBI Taxonomy" id="27349"/>
    <lineage>
        <taxon>Eukaryota</taxon>
        <taxon>Fungi</taxon>
        <taxon>Dikarya</taxon>
        <taxon>Basidiomycota</taxon>
        <taxon>Pucciniomycotina</taxon>
        <taxon>Pucciniomycetes</taxon>
        <taxon>Pucciniales</taxon>
        <taxon>Pucciniaceae</taxon>
        <taxon>Puccinia</taxon>
    </lineage>
</organism>
<evidence type="ECO:0000256" key="1">
    <source>
        <dbReference type="SAM" id="MobiDB-lite"/>
    </source>
</evidence>
<evidence type="ECO:0000313" key="3">
    <source>
        <dbReference type="Proteomes" id="UP000037035"/>
    </source>
</evidence>
<reference evidence="2 3" key="1">
    <citation type="submission" date="2015-08" db="EMBL/GenBank/DDBJ databases">
        <title>Next Generation Sequencing and Analysis of the Genome of Puccinia sorghi L Schw, the Causal Agent of Maize Common Rust.</title>
        <authorList>
            <person name="Rochi L."/>
            <person name="Burguener G."/>
            <person name="Darino M."/>
            <person name="Turjanski A."/>
            <person name="Kreff E."/>
            <person name="Dieguez M.J."/>
            <person name="Sacco F."/>
        </authorList>
    </citation>
    <scope>NUCLEOTIDE SEQUENCE [LARGE SCALE GENOMIC DNA]</scope>
    <source>
        <strain evidence="2 3">RO10H11247</strain>
    </source>
</reference>